<evidence type="ECO:0000313" key="1">
    <source>
        <dbReference type="EMBL" id="OKY21962.1"/>
    </source>
</evidence>
<comment type="caution">
    <text evidence="1">The sequence shown here is derived from an EMBL/GenBank/DDBJ whole genome shotgun (WGS) entry which is preliminary data.</text>
</comment>
<dbReference type="AlphaFoldDB" id="A0AAX0J0Q5"/>
<dbReference type="EMBL" id="LJXR01000022">
    <property type="protein sequence ID" value="OKY21962.1"/>
    <property type="molecule type" value="Genomic_DNA"/>
</dbReference>
<accession>A0AAX0J0Q5</accession>
<name>A0AAX0J0Q5_CORDP</name>
<proteinExistence type="predicted"/>
<protein>
    <submittedName>
        <fullName evidence="1">Uncharacterized protein</fullName>
    </submittedName>
</protein>
<sequence>MPSSITHPCFVTVIFHVFNERENFFGESLKVCHLGWLWVCACGVPLDDRRQCGACDGTAGSCRDCVAHMLGCGDAETEQDRCAAEAFHICYHLL</sequence>
<dbReference type="Proteomes" id="UP000186159">
    <property type="component" value="Unassembled WGS sequence"/>
</dbReference>
<organism evidence="1 2">
    <name type="scientific">Corynebacterium diphtheriae bv. gravis</name>
    <dbReference type="NCBI Taxonomy" id="1720349"/>
    <lineage>
        <taxon>Bacteria</taxon>
        <taxon>Bacillati</taxon>
        <taxon>Actinomycetota</taxon>
        <taxon>Actinomycetes</taxon>
        <taxon>Mycobacteriales</taxon>
        <taxon>Corynebacteriaceae</taxon>
        <taxon>Corynebacterium</taxon>
    </lineage>
</organism>
<gene>
    <name evidence="1" type="ORF">AOT42_03700</name>
</gene>
<reference evidence="1 2" key="1">
    <citation type="submission" date="2015-09" db="EMBL/GenBank/DDBJ databases">
        <title>Genome sequencing of Corynebacterium diphtheriae Bv. Gravis strain DSM 44123.</title>
        <authorList>
            <person name="Sangal V."/>
            <person name="Burkovski A."/>
        </authorList>
    </citation>
    <scope>NUCLEOTIDE SEQUENCE [LARGE SCALE GENOMIC DNA]</scope>
    <source>
        <strain evidence="1 2">DSM 44123</strain>
    </source>
</reference>
<evidence type="ECO:0000313" key="2">
    <source>
        <dbReference type="Proteomes" id="UP000186159"/>
    </source>
</evidence>